<evidence type="ECO:0000256" key="1">
    <source>
        <dbReference type="ARBA" id="ARBA00006479"/>
    </source>
</evidence>
<evidence type="ECO:0000259" key="3">
    <source>
        <dbReference type="Pfam" id="PF12802"/>
    </source>
</evidence>
<dbReference type="SUPFAM" id="SSF46785">
    <property type="entry name" value="Winged helix' DNA-binding domain"/>
    <property type="match status" value="1"/>
</dbReference>
<dbReference type="PANTHER" id="PTHR18964">
    <property type="entry name" value="ROK (REPRESSOR, ORF, KINASE) FAMILY"/>
    <property type="match status" value="1"/>
</dbReference>
<dbReference type="InterPro" id="IPR011991">
    <property type="entry name" value="ArsR-like_HTH"/>
</dbReference>
<accession>A0A3N4RU88</accession>
<dbReference type="PANTHER" id="PTHR18964:SF149">
    <property type="entry name" value="BIFUNCTIONAL UDP-N-ACETYLGLUCOSAMINE 2-EPIMERASE_N-ACETYLMANNOSAMINE KINASE"/>
    <property type="match status" value="1"/>
</dbReference>
<dbReference type="InterPro" id="IPR000835">
    <property type="entry name" value="HTH_MarR-typ"/>
</dbReference>
<feature type="region of interest" description="Disordered" evidence="2">
    <location>
        <begin position="340"/>
        <end position="361"/>
    </location>
</feature>
<comment type="caution">
    <text evidence="4">The sequence shown here is derived from an EMBL/GenBank/DDBJ whole genome shotgun (WGS) entry which is preliminary data.</text>
</comment>
<feature type="region of interest" description="Disordered" evidence="2">
    <location>
        <begin position="124"/>
        <end position="151"/>
    </location>
</feature>
<dbReference type="Gene3D" id="1.10.10.10">
    <property type="entry name" value="Winged helix-like DNA-binding domain superfamily/Winged helix DNA-binding domain"/>
    <property type="match status" value="1"/>
</dbReference>
<feature type="compositionally biased region" description="Gly residues" evidence="2">
    <location>
        <begin position="348"/>
        <end position="358"/>
    </location>
</feature>
<protein>
    <submittedName>
        <fullName evidence="4">NBD/HSP70 family sugar kinase</fullName>
    </submittedName>
</protein>
<proteinExistence type="inferred from homology"/>
<dbReference type="SUPFAM" id="SSF53067">
    <property type="entry name" value="Actin-like ATPase domain"/>
    <property type="match status" value="1"/>
</dbReference>
<dbReference type="GO" id="GO:0016301">
    <property type="term" value="F:kinase activity"/>
    <property type="evidence" value="ECO:0007669"/>
    <property type="project" value="UniProtKB-KW"/>
</dbReference>
<keyword evidence="5" id="KW-1185">Reference proteome</keyword>
<dbReference type="InterPro" id="IPR036388">
    <property type="entry name" value="WH-like_DNA-bd_sf"/>
</dbReference>
<dbReference type="EMBL" id="RKQG01000003">
    <property type="protein sequence ID" value="RPE27614.1"/>
    <property type="molecule type" value="Genomic_DNA"/>
</dbReference>
<keyword evidence="4" id="KW-0808">Transferase</keyword>
<evidence type="ECO:0000313" key="5">
    <source>
        <dbReference type="Proteomes" id="UP000266906"/>
    </source>
</evidence>
<dbReference type="AlphaFoldDB" id="A0A3N4RU88"/>
<name>A0A3N4RU88_9ACTN</name>
<feature type="domain" description="HTH marR-type" evidence="3">
    <location>
        <begin position="20"/>
        <end position="62"/>
    </location>
</feature>
<dbReference type="Pfam" id="PF12802">
    <property type="entry name" value="MarR_2"/>
    <property type="match status" value="1"/>
</dbReference>
<comment type="similarity">
    <text evidence="1">Belongs to the ROK (NagC/XylR) family.</text>
</comment>
<gene>
    <name evidence="4" type="ORF">EDD38_6898</name>
</gene>
<dbReference type="InterPro" id="IPR036390">
    <property type="entry name" value="WH_DNA-bd_sf"/>
</dbReference>
<dbReference type="RefSeq" id="WP_123821163.1">
    <property type="nucleotide sequence ID" value="NZ_RKQG01000003.1"/>
</dbReference>
<evidence type="ECO:0000313" key="4">
    <source>
        <dbReference type="EMBL" id="RPE27614.1"/>
    </source>
</evidence>
<dbReference type="Gene3D" id="3.30.420.40">
    <property type="match status" value="2"/>
</dbReference>
<dbReference type="Proteomes" id="UP000266906">
    <property type="component" value="Unassembled WGS sequence"/>
</dbReference>
<sequence length="466" mass="46143">MTTARTATPSTARAINDRLALDLLLERGPLTASDLRALTGLSRPTVADLLERLQRSGLVAHAGESAALRRGPNARLYGLVADRAHLAGIDIRASGVSLVVADLTGRTLGTATIAASLPAVSAAPVVDGEESSGSGDAEAMESAGCSCGSGGASRSGGGGASGLGGSGGGGASVVTTDGDLLVERTVEALLATAAEAGAGELHTVAVGAPGLVDPATGTLNNSGKLPEWHTKLLAALRSRPGTEVILENEVNLAGIAEHRIGAAKDRRDFALIWLGHGVGASVILDGRLRRGASGGTGEIGFLPVPGTMGLPDSRKCDGGFHSTVSSAAICELAGRHGLKVEPDTEEGTGAGAEPGVGAGDREPAAGAVVRRAVESGADDFLDELALRIAVGASAICVVLDPGCVVLGGEIGQAGGPELASRVERHLSRLSPLATEVRAGTAGGGAVLAGAVLTAGDAVRRELFGGD</sequence>
<dbReference type="GO" id="GO:0003700">
    <property type="term" value="F:DNA-binding transcription factor activity"/>
    <property type="evidence" value="ECO:0007669"/>
    <property type="project" value="InterPro"/>
</dbReference>
<dbReference type="InterPro" id="IPR000600">
    <property type="entry name" value="ROK"/>
</dbReference>
<dbReference type="Pfam" id="PF00480">
    <property type="entry name" value="ROK"/>
    <property type="match status" value="1"/>
</dbReference>
<dbReference type="CDD" id="cd00090">
    <property type="entry name" value="HTH_ARSR"/>
    <property type="match status" value="1"/>
</dbReference>
<evidence type="ECO:0000256" key="2">
    <source>
        <dbReference type="SAM" id="MobiDB-lite"/>
    </source>
</evidence>
<dbReference type="InterPro" id="IPR043129">
    <property type="entry name" value="ATPase_NBD"/>
</dbReference>
<keyword evidence="4" id="KW-0418">Kinase</keyword>
<organism evidence="4 5">
    <name type="scientific">Kitasatospora cineracea</name>
    <dbReference type="NCBI Taxonomy" id="88074"/>
    <lineage>
        <taxon>Bacteria</taxon>
        <taxon>Bacillati</taxon>
        <taxon>Actinomycetota</taxon>
        <taxon>Actinomycetes</taxon>
        <taxon>Kitasatosporales</taxon>
        <taxon>Streptomycetaceae</taxon>
        <taxon>Kitasatospora</taxon>
    </lineage>
</organism>
<reference evidence="4 5" key="1">
    <citation type="submission" date="2018-11" db="EMBL/GenBank/DDBJ databases">
        <title>Sequencing the genomes of 1000 actinobacteria strains.</title>
        <authorList>
            <person name="Klenk H.-P."/>
        </authorList>
    </citation>
    <scope>NUCLEOTIDE SEQUENCE [LARGE SCALE GENOMIC DNA]</scope>
    <source>
        <strain evidence="4 5">DSM 44781</strain>
    </source>
</reference>